<dbReference type="EMBL" id="JANBUL010000043">
    <property type="protein sequence ID" value="KAJ2783631.1"/>
    <property type="molecule type" value="Genomic_DNA"/>
</dbReference>
<dbReference type="InterPro" id="IPR002124">
    <property type="entry name" value="Cyt_c_oxidase_su5b"/>
</dbReference>
<keyword evidence="1 3" id="KW-0479">Metal-binding</keyword>
<name>A0A9W8HEJ0_9FUNG</name>
<evidence type="ECO:0000256" key="1">
    <source>
        <dbReference type="ARBA" id="ARBA00022723"/>
    </source>
</evidence>
<dbReference type="GO" id="GO:0045277">
    <property type="term" value="C:respiratory chain complex IV"/>
    <property type="evidence" value="ECO:0007669"/>
    <property type="project" value="InterPro"/>
</dbReference>
<dbReference type="GO" id="GO:0006123">
    <property type="term" value="P:mitochondrial electron transport, cytochrome c to oxygen"/>
    <property type="evidence" value="ECO:0007669"/>
    <property type="project" value="InterPro"/>
</dbReference>
<evidence type="ECO:0000256" key="2">
    <source>
        <dbReference type="ARBA" id="ARBA00022833"/>
    </source>
</evidence>
<comment type="caution">
    <text evidence="4">The sequence shown here is derived from an EMBL/GenBank/DDBJ whole genome shotgun (WGS) entry which is preliminary data.</text>
</comment>
<dbReference type="PANTHER" id="PTHR10122:SF0">
    <property type="entry name" value="CYTOCHROME C OXIDASE SUBUNIT 5B, ISOFORM A-RELATED"/>
    <property type="match status" value="1"/>
</dbReference>
<dbReference type="GO" id="GO:0046872">
    <property type="term" value="F:metal ion binding"/>
    <property type="evidence" value="ECO:0007669"/>
    <property type="project" value="UniProtKB-KW"/>
</dbReference>
<evidence type="ECO:0000313" key="5">
    <source>
        <dbReference type="Proteomes" id="UP001140217"/>
    </source>
</evidence>
<reference evidence="4" key="1">
    <citation type="submission" date="2022-07" db="EMBL/GenBank/DDBJ databases">
        <title>Phylogenomic reconstructions and comparative analyses of Kickxellomycotina fungi.</title>
        <authorList>
            <person name="Reynolds N.K."/>
            <person name="Stajich J.E."/>
            <person name="Barry K."/>
            <person name="Grigoriev I.V."/>
            <person name="Crous P."/>
            <person name="Smith M.E."/>
        </authorList>
    </citation>
    <scope>NUCLEOTIDE SEQUENCE</scope>
    <source>
        <strain evidence="4">NBRC 105414</strain>
    </source>
</reference>
<feature type="binding site" evidence="3">
    <location>
        <position position="109"/>
    </location>
    <ligand>
        <name>Zn(2+)</name>
        <dbReference type="ChEBI" id="CHEBI:29105"/>
    </ligand>
</feature>
<sequence>MLAVARRSLASKAAPAVRAGLARSTRAFSAAAVRQGGGEKGAILQGPGPRPGFVPTNFEQSTGDERKEFLAAQEGKAYYDMGPLVLAKKGTRSDPTIVPSGAAWRLVGCNGAPGESHELMWIRVERSHGIDRCPECGNVYKLSDTGFDPENLGPFDPHHAH</sequence>
<dbReference type="AlphaFoldDB" id="A0A9W8HEJ0"/>
<evidence type="ECO:0000313" key="4">
    <source>
        <dbReference type="EMBL" id="KAJ2783631.1"/>
    </source>
</evidence>
<dbReference type="InterPro" id="IPR036972">
    <property type="entry name" value="Cyt_c_oxidase_su5b_sf"/>
</dbReference>
<accession>A0A9W8HEJ0</accession>
<dbReference type="OrthoDB" id="10249250at2759"/>
<feature type="binding site" evidence="3">
    <location>
        <position position="136"/>
    </location>
    <ligand>
        <name>Zn(2+)</name>
        <dbReference type="ChEBI" id="CHEBI:29105"/>
    </ligand>
</feature>
<dbReference type="Proteomes" id="UP001140217">
    <property type="component" value="Unassembled WGS sequence"/>
</dbReference>
<proteinExistence type="predicted"/>
<evidence type="ECO:0000256" key="3">
    <source>
        <dbReference type="PIRSR" id="PIRSR602124-2"/>
    </source>
</evidence>
<dbReference type="Pfam" id="PF01215">
    <property type="entry name" value="COX5B"/>
    <property type="match status" value="1"/>
</dbReference>
<feature type="binding site" evidence="3">
    <location>
        <position position="117"/>
    </location>
    <ligand>
        <name>Zn(2+)</name>
        <dbReference type="ChEBI" id="CHEBI:29105"/>
    </ligand>
</feature>
<keyword evidence="2 3" id="KW-0862">Zinc</keyword>
<dbReference type="PANTHER" id="PTHR10122">
    <property type="entry name" value="CYTOCHROME C OXIDASE SUBUNIT 5B, MITOCHONDRIAL"/>
    <property type="match status" value="1"/>
</dbReference>
<dbReference type="PROSITE" id="PS51359">
    <property type="entry name" value="COX5B_2"/>
    <property type="match status" value="1"/>
</dbReference>
<keyword evidence="5" id="KW-1185">Reference proteome</keyword>
<feature type="binding site" evidence="3">
    <location>
        <position position="133"/>
    </location>
    <ligand>
        <name>Zn(2+)</name>
        <dbReference type="ChEBI" id="CHEBI:29105"/>
    </ligand>
</feature>
<dbReference type="SUPFAM" id="SSF57802">
    <property type="entry name" value="Rubredoxin-like"/>
    <property type="match status" value="1"/>
</dbReference>
<protein>
    <submittedName>
        <fullName evidence="4">Cytochrome c oxidase subunit 4</fullName>
    </submittedName>
</protein>
<dbReference type="Gene3D" id="2.60.11.10">
    <property type="entry name" value="Cytochrome c oxidase, subunit Vb"/>
    <property type="match status" value="1"/>
</dbReference>
<gene>
    <name evidence="4" type="primary">COX4</name>
    <name evidence="4" type="ORF">H4R18_001610</name>
</gene>
<organism evidence="4 5">
    <name type="scientific">Coemansia javaensis</name>
    <dbReference type="NCBI Taxonomy" id="2761396"/>
    <lineage>
        <taxon>Eukaryota</taxon>
        <taxon>Fungi</taxon>
        <taxon>Fungi incertae sedis</taxon>
        <taxon>Zoopagomycota</taxon>
        <taxon>Kickxellomycotina</taxon>
        <taxon>Kickxellomycetes</taxon>
        <taxon>Kickxellales</taxon>
        <taxon>Kickxellaceae</taxon>
        <taxon>Coemansia</taxon>
    </lineage>
</organism>
<dbReference type="GO" id="GO:0005740">
    <property type="term" value="C:mitochondrial envelope"/>
    <property type="evidence" value="ECO:0007669"/>
    <property type="project" value="InterPro"/>
</dbReference>